<feature type="domain" description="Inward rectifier potassium channel C-terminal" evidence="16">
    <location>
        <begin position="310"/>
        <end position="483"/>
    </location>
</feature>
<feature type="compositionally biased region" description="Polar residues" evidence="13">
    <location>
        <begin position="39"/>
        <end position="54"/>
    </location>
</feature>
<accession>A0A9D3P8J0</accession>
<comment type="similarity">
    <text evidence="12">Belongs to the inward rectifier-type potassium channel (TC 1.A.2.1) family.</text>
</comment>
<dbReference type="Proteomes" id="UP000824219">
    <property type="component" value="Linkage Group LG01"/>
</dbReference>
<evidence type="ECO:0000313" key="18">
    <source>
        <dbReference type="Proteomes" id="UP000824219"/>
    </source>
</evidence>
<dbReference type="Gene3D" id="1.10.287.70">
    <property type="match status" value="1"/>
</dbReference>
<evidence type="ECO:0000259" key="15">
    <source>
        <dbReference type="Pfam" id="PF01007"/>
    </source>
</evidence>
<feature type="domain" description="Potassium channel inwardly rectifying transmembrane" evidence="15">
    <location>
        <begin position="134"/>
        <end position="303"/>
    </location>
</feature>
<feature type="compositionally biased region" description="Low complexity" evidence="13">
    <location>
        <begin position="510"/>
        <end position="526"/>
    </location>
</feature>
<dbReference type="Pfam" id="PF01007">
    <property type="entry name" value="IRK"/>
    <property type="match status" value="1"/>
</dbReference>
<dbReference type="EMBL" id="JAHKSW010000001">
    <property type="protein sequence ID" value="KAG7336016.1"/>
    <property type="molecule type" value="Genomic_DNA"/>
</dbReference>
<evidence type="ECO:0008006" key="19">
    <source>
        <dbReference type="Google" id="ProtNLM"/>
    </source>
</evidence>
<dbReference type="AlphaFoldDB" id="A0A9D3P8J0"/>
<feature type="transmembrane region" description="Helical" evidence="14">
    <location>
        <begin position="169"/>
        <end position="193"/>
    </location>
</feature>
<evidence type="ECO:0000313" key="17">
    <source>
        <dbReference type="EMBL" id="KAG7336016.1"/>
    </source>
</evidence>
<evidence type="ECO:0000256" key="4">
    <source>
        <dbReference type="ARBA" id="ARBA00022692"/>
    </source>
</evidence>
<protein>
    <recommendedName>
        <fullName evidence="19">Inward rectifier potassium channel 2</fullName>
    </recommendedName>
</protein>
<dbReference type="GO" id="GO:1990573">
    <property type="term" value="P:potassium ion import across plasma membrane"/>
    <property type="evidence" value="ECO:0007669"/>
    <property type="project" value="TreeGrafter"/>
</dbReference>
<feature type="region of interest" description="Disordered" evidence="13">
    <location>
        <begin position="29"/>
        <end position="80"/>
    </location>
</feature>
<evidence type="ECO:0000256" key="12">
    <source>
        <dbReference type="RuleBase" id="RU003822"/>
    </source>
</evidence>
<dbReference type="InterPro" id="IPR014756">
    <property type="entry name" value="Ig_E-set"/>
</dbReference>
<evidence type="ECO:0000256" key="7">
    <source>
        <dbReference type="ARBA" id="ARBA00022989"/>
    </source>
</evidence>
<feature type="region of interest" description="Disordered" evidence="13">
    <location>
        <begin position="203"/>
        <end position="234"/>
    </location>
</feature>
<evidence type="ECO:0000256" key="14">
    <source>
        <dbReference type="SAM" id="Phobius"/>
    </source>
</evidence>
<dbReference type="PANTHER" id="PTHR11767:SF40">
    <property type="entry name" value="ATP-SENSITIVE INWARD RECTIFIER POTASSIUM CHANNEL 14"/>
    <property type="match status" value="1"/>
</dbReference>
<dbReference type="InterPro" id="IPR016449">
    <property type="entry name" value="K_chnl_inward-rec_Kir"/>
</dbReference>
<evidence type="ECO:0000256" key="13">
    <source>
        <dbReference type="SAM" id="MobiDB-lite"/>
    </source>
</evidence>
<dbReference type="Gene3D" id="2.60.40.1400">
    <property type="entry name" value="G protein-activated inward rectifier potassium channel 1"/>
    <property type="match status" value="1"/>
</dbReference>
<feature type="transmembrane region" description="Helical" evidence="14">
    <location>
        <begin position="273"/>
        <end position="298"/>
    </location>
</feature>
<dbReference type="InterPro" id="IPR040445">
    <property type="entry name" value="Kir_TM"/>
</dbReference>
<dbReference type="FunFam" id="2.60.40.1400:FF:000001">
    <property type="entry name" value="G protein-activated inward rectifier potassium channel 2"/>
    <property type="match status" value="1"/>
</dbReference>
<dbReference type="Pfam" id="PF17655">
    <property type="entry name" value="IRK_C"/>
    <property type="match status" value="1"/>
</dbReference>
<comment type="caution">
    <text evidence="17">The sequence shown here is derived from an EMBL/GenBank/DDBJ whole genome shotgun (WGS) entry which is preliminary data.</text>
</comment>
<dbReference type="OrthoDB" id="273257at2759"/>
<keyword evidence="7 14" id="KW-1133">Transmembrane helix</keyword>
<dbReference type="InterPro" id="IPR041647">
    <property type="entry name" value="IRK_C"/>
</dbReference>
<gene>
    <name evidence="17" type="ORF">KOW79_000709</name>
</gene>
<evidence type="ECO:0000256" key="5">
    <source>
        <dbReference type="ARBA" id="ARBA00022882"/>
    </source>
</evidence>
<reference evidence="17 18" key="1">
    <citation type="submission" date="2021-06" db="EMBL/GenBank/DDBJ databases">
        <title>Chromosome-level genome assembly of the red-tail catfish (Hemibagrus wyckioides).</title>
        <authorList>
            <person name="Shao F."/>
        </authorList>
    </citation>
    <scope>NUCLEOTIDE SEQUENCE [LARGE SCALE GENOMIC DNA]</scope>
    <source>
        <strain evidence="17">EC202008001</strain>
        <tissue evidence="17">Blood</tissue>
    </source>
</reference>
<evidence type="ECO:0000256" key="9">
    <source>
        <dbReference type="ARBA" id="ARBA00023136"/>
    </source>
</evidence>
<dbReference type="PANTHER" id="PTHR11767">
    <property type="entry name" value="INWARD RECTIFIER POTASSIUM CHANNEL"/>
    <property type="match status" value="1"/>
</dbReference>
<dbReference type="GO" id="GO:0007399">
    <property type="term" value="P:nervous system development"/>
    <property type="evidence" value="ECO:0007669"/>
    <property type="project" value="UniProtKB-ARBA"/>
</dbReference>
<keyword evidence="6 12" id="KW-0630">Potassium</keyword>
<evidence type="ECO:0000256" key="1">
    <source>
        <dbReference type="ARBA" id="ARBA00004141"/>
    </source>
</evidence>
<dbReference type="GO" id="GO:0034765">
    <property type="term" value="P:regulation of monoatomic ion transmembrane transport"/>
    <property type="evidence" value="ECO:0007669"/>
    <property type="project" value="TreeGrafter"/>
</dbReference>
<dbReference type="GO" id="GO:0034702">
    <property type="term" value="C:monoatomic ion channel complex"/>
    <property type="evidence" value="ECO:0007669"/>
    <property type="project" value="UniProtKB-KW"/>
</dbReference>
<feature type="compositionally biased region" description="Low complexity" evidence="13">
    <location>
        <begin position="205"/>
        <end position="219"/>
    </location>
</feature>
<dbReference type="GO" id="GO:0005886">
    <property type="term" value="C:plasma membrane"/>
    <property type="evidence" value="ECO:0007669"/>
    <property type="project" value="TreeGrafter"/>
</dbReference>
<keyword evidence="9 14" id="KW-0472">Membrane</keyword>
<keyword evidence="3 12" id="KW-0633">Potassium transport</keyword>
<dbReference type="InterPro" id="IPR013518">
    <property type="entry name" value="K_chnl_inward-rec_Kir_cyto"/>
</dbReference>
<feature type="compositionally biased region" description="Acidic residues" evidence="13">
    <location>
        <begin position="64"/>
        <end position="78"/>
    </location>
</feature>
<dbReference type="SUPFAM" id="SSF81324">
    <property type="entry name" value="Voltage-gated potassium channels"/>
    <property type="match status" value="1"/>
</dbReference>
<dbReference type="SUPFAM" id="SSF81296">
    <property type="entry name" value="E set domains"/>
    <property type="match status" value="1"/>
</dbReference>
<comment type="catalytic activity">
    <reaction evidence="11">
        <text>K(+)(in) = K(+)(out)</text>
        <dbReference type="Rhea" id="RHEA:29463"/>
        <dbReference type="ChEBI" id="CHEBI:29103"/>
    </reaction>
</comment>
<dbReference type="GO" id="GO:0005242">
    <property type="term" value="F:inward rectifier potassium channel activity"/>
    <property type="evidence" value="ECO:0007669"/>
    <property type="project" value="InterPro"/>
</dbReference>
<evidence type="ECO:0000256" key="11">
    <source>
        <dbReference type="ARBA" id="ARBA00034430"/>
    </source>
</evidence>
<keyword evidence="5 12" id="KW-0851">Voltage-gated channel</keyword>
<sequence>MGAARVKRRFSAVVDTPLNEEEVMKLAQSDDATGVCTGELSSPTCNGKLLNQNNGGPGRLSERNEEDDDDDDDDCDDNDGGRWRGREGGCGFMLEGVTRREGGWERVERTLSVSPSLSTPLNAQPHFRPRSRFVSKDGHCNVTFINMNERNQRYLSDLFTTCVDIRWRWMLVVFTLSFLLSWLLFGLVFWLIAAAHGDLSPPPSSSITPSSSSSATSSSVDLPERPVDEPEEPLEPNHCFQEVNTFMAAFLFSLETQTSIGYGFRSVTEACPLAVLAVVLQCIVGCIIDAFIIGAVMAKIAKPKKRNETLVFSDVAVVAMRDGKLCMMWRVANLRKSHLVEAHVRAQLLKPRVTPEGEFLPLDHKDINVGFDTGTDRIFLVSPVTIVHEIDEESPFFKMDRQMLESDENLEVVVILEGMVEATAMTTQCRSSYIAPEILWGHHFEPLLFAKKSGYQVDYSYFNRTYKVPDTPSCSAKDLAEKKYILGSRSSFCYENEVALQLSSSALPSPNSISPSPSSAPSPILLTPREGKCTEHPKTLTHPQHGGQKALGIVEN</sequence>
<evidence type="ECO:0000256" key="2">
    <source>
        <dbReference type="ARBA" id="ARBA00022448"/>
    </source>
</evidence>
<evidence type="ECO:0000256" key="3">
    <source>
        <dbReference type="ARBA" id="ARBA00022538"/>
    </source>
</evidence>
<feature type="compositionally biased region" description="Basic and acidic residues" evidence="13">
    <location>
        <begin position="529"/>
        <end position="538"/>
    </location>
</feature>
<organism evidence="17 18">
    <name type="scientific">Hemibagrus wyckioides</name>
    <dbReference type="NCBI Taxonomy" id="337641"/>
    <lineage>
        <taxon>Eukaryota</taxon>
        <taxon>Metazoa</taxon>
        <taxon>Chordata</taxon>
        <taxon>Craniata</taxon>
        <taxon>Vertebrata</taxon>
        <taxon>Euteleostomi</taxon>
        <taxon>Actinopterygii</taxon>
        <taxon>Neopterygii</taxon>
        <taxon>Teleostei</taxon>
        <taxon>Ostariophysi</taxon>
        <taxon>Siluriformes</taxon>
        <taxon>Bagridae</taxon>
        <taxon>Hemibagrus</taxon>
    </lineage>
</organism>
<keyword evidence="10 12" id="KW-0407">Ion channel</keyword>
<keyword evidence="2 12" id="KW-0813">Transport</keyword>
<keyword evidence="8 12" id="KW-0406">Ion transport</keyword>
<evidence type="ECO:0000256" key="8">
    <source>
        <dbReference type="ARBA" id="ARBA00023065"/>
    </source>
</evidence>
<evidence type="ECO:0000256" key="10">
    <source>
        <dbReference type="ARBA" id="ARBA00023303"/>
    </source>
</evidence>
<evidence type="ECO:0000259" key="16">
    <source>
        <dbReference type="Pfam" id="PF17655"/>
    </source>
</evidence>
<feature type="region of interest" description="Disordered" evidence="13">
    <location>
        <begin position="510"/>
        <end position="556"/>
    </location>
</feature>
<name>A0A9D3P8J0_9TELE</name>
<comment type="subcellular location">
    <subcellularLocation>
        <location evidence="1 12">Membrane</location>
        <topology evidence="1 12">Multi-pass membrane protein</topology>
    </subcellularLocation>
</comment>
<dbReference type="PRINTS" id="PR01320">
    <property type="entry name" value="KIRCHANNEL"/>
</dbReference>
<evidence type="ECO:0000256" key="6">
    <source>
        <dbReference type="ARBA" id="ARBA00022958"/>
    </source>
</evidence>
<keyword evidence="18" id="KW-1185">Reference proteome</keyword>
<proteinExistence type="inferred from homology"/>
<keyword evidence="4 12" id="KW-0812">Transmembrane</keyword>